<dbReference type="EMBL" id="MZNU01000298">
    <property type="protein sequence ID" value="OWP01009.1"/>
    <property type="molecule type" value="Genomic_DNA"/>
</dbReference>
<sequence>MGSDKAKPAYCEDVDASSGRPVRGSRKSAAVKPKVSHQEEPGREGRKSGKHRKSQLDALAIYPSGHRTSAAQHVEIARDMKLERRQSASNTTHSPRKIHRPPSATENRSFPGLDFPSTSNKTRNPDTAVPTMTRSPAAVSQPIPFRPRPVPAQAYPRPLSYQAQTPSGGHGPPLSMSAYYQQHPATPSFPPPSSSSSYMQYAAPQEVQFPQGQYAPQAQYQYAPPPPQPYASPQQQYPASAQAQYSSGQGDSYFAPKASSRPLSARFDPVPRSSTAFEPATQKSSAFGGRDIRSRAPSDYDSAYNDDGYASAADGATIRKRERRSSIRVPPSTSTMSRAEADFLAMPPPSRPAGILRKSTEPPHDPRSDQGVLGYCERDEVSEYREERPRRPSVSRHSASYDVGGVRVEAANSSRRRESQYDMSSSSGGSSGYDGQSYDSKSTYETKTSQAQALQEASSAYDAKFNQAQAYQEDVSGGPTIPLTAEVLRRQQRKQEGSSRSTKSSASRDESDYKKSVTTRTTRSGSGDNEESVTIKLVGQARVMVGGTQIDCTEGGEIQIQRQKSLPGGSERSVSEYGTRRIEDRQSRVSRPAGRSRMSSSRESYTRTPEYPRPRERGRDDSYF</sequence>
<reference evidence="2 3" key="1">
    <citation type="submission" date="2017-04" db="EMBL/GenBank/DDBJ databases">
        <title>Draft genome sequence of Marssonina coronaria NL1: causal agent of apple blotch.</title>
        <authorList>
            <person name="Cheng Q."/>
        </authorList>
    </citation>
    <scope>NUCLEOTIDE SEQUENCE [LARGE SCALE GENOMIC DNA]</scope>
    <source>
        <strain evidence="2 3">NL1</strain>
    </source>
</reference>
<feature type="compositionally biased region" description="Low complexity" evidence="1">
    <location>
        <begin position="449"/>
        <end position="458"/>
    </location>
</feature>
<dbReference type="STRING" id="503106.A0A218YZ17"/>
<organism evidence="2 3">
    <name type="scientific">Diplocarpon coronariae</name>
    <dbReference type="NCBI Taxonomy" id="2795749"/>
    <lineage>
        <taxon>Eukaryota</taxon>
        <taxon>Fungi</taxon>
        <taxon>Dikarya</taxon>
        <taxon>Ascomycota</taxon>
        <taxon>Pezizomycotina</taxon>
        <taxon>Leotiomycetes</taxon>
        <taxon>Helotiales</taxon>
        <taxon>Drepanopezizaceae</taxon>
        <taxon>Diplocarpon</taxon>
    </lineage>
</organism>
<feature type="compositionally biased region" description="Basic and acidic residues" evidence="1">
    <location>
        <begin position="506"/>
        <end position="515"/>
    </location>
</feature>
<dbReference type="InParanoid" id="A0A218YZ17"/>
<evidence type="ECO:0000313" key="3">
    <source>
        <dbReference type="Proteomes" id="UP000242519"/>
    </source>
</evidence>
<feature type="compositionally biased region" description="Polar residues" evidence="1">
    <location>
        <begin position="272"/>
        <end position="285"/>
    </location>
</feature>
<feature type="compositionally biased region" description="Basic and acidic residues" evidence="1">
    <location>
        <begin position="487"/>
        <end position="497"/>
    </location>
</feature>
<feature type="compositionally biased region" description="Basic and acidic residues" evidence="1">
    <location>
        <begin position="358"/>
        <end position="368"/>
    </location>
</feature>
<keyword evidence="3" id="KW-1185">Reference proteome</keyword>
<feature type="compositionally biased region" description="Low complexity" evidence="1">
    <location>
        <begin position="421"/>
        <end position="441"/>
    </location>
</feature>
<dbReference type="AlphaFoldDB" id="A0A218YZ17"/>
<feature type="compositionally biased region" description="Basic and acidic residues" evidence="1">
    <location>
        <begin position="75"/>
        <end position="86"/>
    </location>
</feature>
<protein>
    <submittedName>
        <fullName evidence="2">Uncharacterized protein</fullName>
    </submittedName>
</protein>
<evidence type="ECO:0000313" key="2">
    <source>
        <dbReference type="EMBL" id="OWP01009.1"/>
    </source>
</evidence>
<feature type="compositionally biased region" description="Low complexity" evidence="1">
    <location>
        <begin position="518"/>
        <end position="527"/>
    </location>
</feature>
<accession>A0A218YZ17</accession>
<proteinExistence type="predicted"/>
<feature type="compositionally biased region" description="Basic and acidic residues" evidence="1">
    <location>
        <begin position="376"/>
        <end position="390"/>
    </location>
</feature>
<evidence type="ECO:0000256" key="1">
    <source>
        <dbReference type="SAM" id="MobiDB-lite"/>
    </source>
</evidence>
<feature type="region of interest" description="Disordered" evidence="1">
    <location>
        <begin position="1"/>
        <end position="458"/>
    </location>
</feature>
<dbReference type="Proteomes" id="UP000242519">
    <property type="component" value="Unassembled WGS sequence"/>
</dbReference>
<comment type="caution">
    <text evidence="2">The sequence shown here is derived from an EMBL/GenBank/DDBJ whole genome shotgun (WGS) entry which is preliminary data.</text>
</comment>
<feature type="compositionally biased region" description="Basic and acidic residues" evidence="1">
    <location>
        <begin position="578"/>
        <end position="587"/>
    </location>
</feature>
<feature type="region of interest" description="Disordered" evidence="1">
    <location>
        <begin position="472"/>
        <end position="535"/>
    </location>
</feature>
<feature type="compositionally biased region" description="Basic and acidic residues" evidence="1">
    <location>
        <begin position="610"/>
        <end position="624"/>
    </location>
</feature>
<dbReference type="OrthoDB" id="4898142at2759"/>
<gene>
    <name evidence="2" type="ORF">B2J93_305</name>
</gene>
<name>A0A218YZ17_9HELO</name>
<feature type="region of interest" description="Disordered" evidence="1">
    <location>
        <begin position="550"/>
        <end position="624"/>
    </location>
</feature>
<feature type="compositionally biased region" description="Basic and acidic residues" evidence="1">
    <location>
        <begin position="36"/>
        <end position="47"/>
    </location>
</feature>
<feature type="compositionally biased region" description="Low complexity" evidence="1">
    <location>
        <begin position="210"/>
        <end position="222"/>
    </location>
</feature>
<feature type="compositionally biased region" description="Low complexity" evidence="1">
    <location>
        <begin position="231"/>
        <end position="250"/>
    </location>
</feature>